<reference evidence="2" key="1">
    <citation type="submission" date="2015-03" db="EMBL/GenBank/DDBJ databases">
        <authorList>
            <person name="Nijsse Bart"/>
        </authorList>
    </citation>
    <scope>NUCLEOTIDE SEQUENCE [LARGE SCALE GENOMIC DNA]</scope>
</reference>
<dbReference type="Proteomes" id="UP000049855">
    <property type="component" value="Unassembled WGS sequence"/>
</dbReference>
<organism evidence="1 2">
    <name type="scientific">Sporomusa ovata</name>
    <dbReference type="NCBI Taxonomy" id="2378"/>
    <lineage>
        <taxon>Bacteria</taxon>
        <taxon>Bacillati</taxon>
        <taxon>Bacillota</taxon>
        <taxon>Negativicutes</taxon>
        <taxon>Selenomonadales</taxon>
        <taxon>Sporomusaceae</taxon>
        <taxon>Sporomusa</taxon>
    </lineage>
</organism>
<accession>A0A0U1KVS7</accession>
<sequence length="551" mass="63396">MVWNERAILETLSRYLEARDFRLVNRLWKALNLYEESNAMVKRITGFSMDKVEPVPIVFTAKNGEVVQTDGGYYPLYKDPRASIEAELQANKALYEEQSLAVMPFTETGYTKGRLSGAHYSVDLELSNLYRHINDVTHDIAFRPVMNDFRKLLRREEIKEVLRRKLGDDGYRAFRQWLNGLATGRDSVVEGGWDWLDDKANVLRERAVVAYLLFRPATALQNLANPTLYGNAVEGFGEKEALRSYLNNGWGDYIPNAVRNTKRAKELREYVFAKSALMRDKMENPDYTLREFHEKGKESKVIEFGSNVLAYMDQLTDIPMWLGAYELAEQRGLPEAERVRYADTVIERSSGSSRKMDVAQALKGTPTQRLFTMFYTFLSTQLNRWQQEYGIVMKEKDYMRAMTFVATKYLLFGALSAVLSFRWLNDEDDDNPLLWWAKEILSWPHSMFPVVGSVVKVAAEIAFGSRSFGYSLSSVERGIGDALKVPGNIIQYLEGKRDIQGAAESATGAAAFLFKYPDQFNDWFWNAYDMIANDMTPEARDIIRRRPKKER</sequence>
<name>A0A0U1KVS7_9FIRM</name>
<dbReference type="AlphaFoldDB" id="A0A0U1KVS7"/>
<dbReference type="EMBL" id="CTRP01000004">
    <property type="protein sequence ID" value="CQR71385.1"/>
    <property type="molecule type" value="Genomic_DNA"/>
</dbReference>
<protein>
    <submittedName>
        <fullName evidence="1">Phage protein</fullName>
    </submittedName>
</protein>
<gene>
    <name evidence="1" type="ORF">SpAn4DRAFT_3890</name>
</gene>
<evidence type="ECO:0000313" key="1">
    <source>
        <dbReference type="EMBL" id="CQR71385.1"/>
    </source>
</evidence>
<evidence type="ECO:0000313" key="2">
    <source>
        <dbReference type="Proteomes" id="UP000049855"/>
    </source>
</evidence>
<keyword evidence="2" id="KW-1185">Reference proteome</keyword>
<proteinExistence type="predicted"/>